<dbReference type="KEGG" id="glt:GlitD10_1726"/>
<dbReference type="Pfam" id="PF00501">
    <property type="entry name" value="AMP-binding"/>
    <property type="match status" value="1"/>
</dbReference>
<dbReference type="InterPro" id="IPR042099">
    <property type="entry name" value="ANL_N_sf"/>
</dbReference>
<sequence>MSSWSALPALWPELAQRFPTRIALEEPHRQPPVQLTYAELAQAIQGFAQGLQALGLQPGERVALFADNSSRWLIADQGIMQSGGVDVVRGAQAPPEELDFIYRHSESSFLVVDTPDLLKRLAPYLETWQPRTVIVLWGEGTGSTLSFSQVMQQGERQEFKPPHLASESLATLLYTSGTTGKPKGVMLSHGNLLHQVENLYVVFTPQPGNIALSLLPTWHSYGRAGEYFLLSRGIHQIYSTLRYFKQDLTQYQPHHIVGVPRMWESIYEGVEREFRQQTPGKQKLIWGLIGLSKRYITGKRLWQGLALEPVQPSWAQRLGGGLTALALWPLHQVADRIVYKKVRQAVGGRLKEGASGGGALARYLDDFYELAGLTILVGYGLTETSPVLTARWVTRNLRYSAGLPIPGTEIKIVDPETRQPLPVTRKGLVLARGPQLMKGYYRNPEATAKVVDDQGWFDTGDLGWVTPQGDLVLTGRAKDTIVLSSGENIEPQPIEDACLQSPYISQIVLVGQDARQLGCLIVPNEITLKAWAQAQGHSLILPQDEPAPGAWTLATPEVLELYRRELKTHSQDRPSVRPFEQIGPFRLIAEPFTIDNGLMTQTLKIKRNQVMERYQDLIREMFV</sequence>
<evidence type="ECO:0000313" key="2">
    <source>
        <dbReference type="EMBL" id="APB34051.1"/>
    </source>
</evidence>
<dbReference type="SUPFAM" id="SSF56801">
    <property type="entry name" value="Acetyl-CoA synthetase-like"/>
    <property type="match status" value="1"/>
</dbReference>
<dbReference type="PANTHER" id="PTHR43813">
    <property type="entry name" value="ACYL-ACTIVATING ENZYME 16, CHLOROPLASTIC-RELATED"/>
    <property type="match status" value="1"/>
</dbReference>
<organism evidence="2 3">
    <name type="scientific">Gloeomargarita lithophora Alchichica-D10</name>
    <dbReference type="NCBI Taxonomy" id="1188229"/>
    <lineage>
        <taxon>Bacteria</taxon>
        <taxon>Bacillati</taxon>
        <taxon>Cyanobacteriota</taxon>
        <taxon>Cyanophyceae</taxon>
        <taxon>Gloeomargaritales</taxon>
        <taxon>Gloeomargaritaceae</taxon>
        <taxon>Gloeomargarita</taxon>
    </lineage>
</organism>
<dbReference type="Gene3D" id="3.40.50.12780">
    <property type="entry name" value="N-terminal domain of ligase-like"/>
    <property type="match status" value="1"/>
</dbReference>
<dbReference type="PROSITE" id="PS00455">
    <property type="entry name" value="AMP_BINDING"/>
    <property type="match status" value="1"/>
</dbReference>
<dbReference type="EC" id="6.2.1.3" evidence="2"/>
<dbReference type="Proteomes" id="UP000180235">
    <property type="component" value="Chromosome"/>
</dbReference>
<feature type="domain" description="AMP-dependent synthetase/ligase" evidence="1">
    <location>
        <begin position="15"/>
        <end position="441"/>
    </location>
</feature>
<dbReference type="GO" id="GO:0030497">
    <property type="term" value="P:fatty acid elongation"/>
    <property type="evidence" value="ECO:0007669"/>
    <property type="project" value="TreeGrafter"/>
</dbReference>
<dbReference type="OrthoDB" id="9778383at2"/>
<dbReference type="GO" id="GO:0008922">
    <property type="term" value="F:long-chain fatty acid [acyl-carrier-protein] ligase activity"/>
    <property type="evidence" value="ECO:0007669"/>
    <property type="project" value="TreeGrafter"/>
</dbReference>
<dbReference type="STRING" id="1188229.GlitD10_1726"/>
<dbReference type="InterPro" id="IPR000873">
    <property type="entry name" value="AMP-dep_synth/lig_dom"/>
</dbReference>
<dbReference type="Pfam" id="PF23562">
    <property type="entry name" value="AMP-binding_C_3"/>
    <property type="match status" value="1"/>
</dbReference>
<dbReference type="RefSeq" id="WP_071454550.1">
    <property type="nucleotide sequence ID" value="NZ_CP017675.1"/>
</dbReference>
<name>A0A1J0ADR7_9CYAN</name>
<evidence type="ECO:0000259" key="1">
    <source>
        <dbReference type="Pfam" id="PF00501"/>
    </source>
</evidence>
<dbReference type="InterPro" id="IPR020845">
    <property type="entry name" value="AMP-binding_CS"/>
</dbReference>
<dbReference type="InterPro" id="IPR052987">
    <property type="entry name" value="Chloroplast_AMP-bd_Enzymes"/>
</dbReference>
<keyword evidence="3" id="KW-1185">Reference proteome</keyword>
<dbReference type="PANTHER" id="PTHR43813:SF1">
    <property type="entry name" value="ACYL-ACTIVATING ENZYME 16, CHLOROPLASTIC-RELATED"/>
    <property type="match status" value="1"/>
</dbReference>
<evidence type="ECO:0000313" key="3">
    <source>
        <dbReference type="Proteomes" id="UP000180235"/>
    </source>
</evidence>
<dbReference type="EMBL" id="CP017675">
    <property type="protein sequence ID" value="APB34051.1"/>
    <property type="molecule type" value="Genomic_DNA"/>
</dbReference>
<keyword evidence="2" id="KW-0436">Ligase</keyword>
<accession>A0A1J0ADR7</accession>
<reference evidence="2 3" key="1">
    <citation type="submission" date="2016-10" db="EMBL/GenBank/DDBJ databases">
        <title>Description of Gloeomargarita lithophora gen. nov., sp. nov., a thylakoid-bearing basal-branching cyanobacterium with intracellular carbonates, and proposal for Gloeomargaritales ord. nov.</title>
        <authorList>
            <person name="Moreira D."/>
            <person name="Tavera R."/>
            <person name="Benzerara K."/>
            <person name="Skouri-Panet F."/>
            <person name="Couradeau E."/>
            <person name="Gerard E."/>
            <person name="Loussert C."/>
            <person name="Novelo E."/>
            <person name="Zivanovic Y."/>
            <person name="Lopez-Garcia P."/>
        </authorList>
    </citation>
    <scope>NUCLEOTIDE SEQUENCE [LARGE SCALE GENOMIC DNA]</scope>
    <source>
        <strain evidence="2 3">D10</strain>
    </source>
</reference>
<dbReference type="AlphaFoldDB" id="A0A1J0ADR7"/>
<protein>
    <submittedName>
        <fullName evidence="2">AMP-binding enzyme, putative</fullName>
        <ecNumber evidence="2">6.2.1.3</ecNumber>
    </submittedName>
</protein>
<dbReference type="GO" id="GO:0004467">
    <property type="term" value="F:long-chain fatty acid-CoA ligase activity"/>
    <property type="evidence" value="ECO:0007669"/>
    <property type="project" value="UniProtKB-EC"/>
</dbReference>
<proteinExistence type="predicted"/>
<gene>
    <name evidence="2" type="primary">fadD</name>
    <name evidence="2" type="ORF">GlitD10_1726</name>
</gene>